<sequence>MTATDRDGYDEQPEATPREVFIRLLLDTVRDDPYPSGTQLDMIEQSIPPDMVPEYVELLAQKSREGAFPSTDVLRRMQRMSGG</sequence>
<keyword evidence="2" id="KW-1185">Reference proteome</keyword>
<proteinExistence type="predicted"/>
<evidence type="ECO:0000313" key="2">
    <source>
        <dbReference type="Proteomes" id="UP001597182"/>
    </source>
</evidence>
<gene>
    <name evidence="1" type="ORF">ACFQ34_13000</name>
</gene>
<evidence type="ECO:0008006" key="3">
    <source>
        <dbReference type="Google" id="ProtNLM"/>
    </source>
</evidence>
<organism evidence="1 2">
    <name type="scientific">Pseudonocardia benzenivorans</name>
    <dbReference type="NCBI Taxonomy" id="228005"/>
    <lineage>
        <taxon>Bacteria</taxon>
        <taxon>Bacillati</taxon>
        <taxon>Actinomycetota</taxon>
        <taxon>Actinomycetes</taxon>
        <taxon>Pseudonocardiales</taxon>
        <taxon>Pseudonocardiaceae</taxon>
        <taxon>Pseudonocardia</taxon>
    </lineage>
</organism>
<evidence type="ECO:0000313" key="1">
    <source>
        <dbReference type="EMBL" id="MFD1234200.1"/>
    </source>
</evidence>
<accession>A0ABW3VIN2</accession>
<name>A0ABW3VIN2_9PSEU</name>
<comment type="caution">
    <text evidence="1">The sequence shown here is derived from an EMBL/GenBank/DDBJ whole genome shotgun (WGS) entry which is preliminary data.</text>
</comment>
<dbReference type="RefSeq" id="WP_013674514.1">
    <property type="nucleotide sequence ID" value="NZ_BAABKS010000005.1"/>
</dbReference>
<reference evidence="2" key="1">
    <citation type="journal article" date="2019" name="Int. J. Syst. Evol. Microbiol.">
        <title>The Global Catalogue of Microorganisms (GCM) 10K type strain sequencing project: providing services to taxonomists for standard genome sequencing and annotation.</title>
        <authorList>
            <consortium name="The Broad Institute Genomics Platform"/>
            <consortium name="The Broad Institute Genome Sequencing Center for Infectious Disease"/>
            <person name="Wu L."/>
            <person name="Ma J."/>
        </authorList>
    </citation>
    <scope>NUCLEOTIDE SEQUENCE [LARGE SCALE GENOMIC DNA]</scope>
    <source>
        <strain evidence="2">CCUG 49018</strain>
    </source>
</reference>
<dbReference type="Proteomes" id="UP001597182">
    <property type="component" value="Unassembled WGS sequence"/>
</dbReference>
<protein>
    <recommendedName>
        <fullName evidence="3">DUF2795 domain-containing protein</fullName>
    </recommendedName>
</protein>
<dbReference type="EMBL" id="JBHTMB010000115">
    <property type="protein sequence ID" value="MFD1234200.1"/>
    <property type="molecule type" value="Genomic_DNA"/>
</dbReference>